<proteinExistence type="predicted"/>
<feature type="region of interest" description="Disordered" evidence="1">
    <location>
        <begin position="1"/>
        <end position="194"/>
    </location>
</feature>
<feature type="compositionally biased region" description="Basic residues" evidence="1">
    <location>
        <begin position="1"/>
        <end position="10"/>
    </location>
</feature>
<keyword evidence="3" id="KW-1185">Reference proteome</keyword>
<gene>
    <name evidence="2" type="ORF">XENORESO_017973</name>
</gene>
<dbReference type="EMBL" id="JAHRIM010030655">
    <property type="protein sequence ID" value="MEQ2264737.1"/>
    <property type="molecule type" value="Genomic_DNA"/>
</dbReference>
<sequence length="250" mass="26215">LRQPPVKRLRLRGDWSDTGPRARPESERERDGEQSPNVSLMQRMSDMLSRWFEEASEAQSSRGSRPQTRPRGTAIRPEGSSNTPAAPPAESNLESSAPETPVGTDSPEVPASPAATAEVPMSKSTSSSSSGSSSTVTAPPTSGSSSVESSAASTSPLTSSPDSEKRSQADTTGTPTPTATPTSEPALSEFGPHRLPISLVCRRLQRLLRLADPPGQGQRATLSTSSAASVRQPQRRATSAAVPPKQPHTG</sequence>
<evidence type="ECO:0000313" key="3">
    <source>
        <dbReference type="Proteomes" id="UP001444071"/>
    </source>
</evidence>
<evidence type="ECO:0000313" key="2">
    <source>
        <dbReference type="EMBL" id="MEQ2264737.1"/>
    </source>
</evidence>
<feature type="compositionally biased region" description="Polar residues" evidence="1">
    <location>
        <begin position="218"/>
        <end position="237"/>
    </location>
</feature>
<dbReference type="Proteomes" id="UP001444071">
    <property type="component" value="Unassembled WGS sequence"/>
</dbReference>
<protein>
    <submittedName>
        <fullName evidence="2">Uncharacterized protein</fullName>
    </submittedName>
</protein>
<feature type="non-terminal residue" evidence="2">
    <location>
        <position position="1"/>
    </location>
</feature>
<feature type="compositionally biased region" description="Low complexity" evidence="1">
    <location>
        <begin position="122"/>
        <end position="161"/>
    </location>
</feature>
<organism evidence="2 3">
    <name type="scientific">Xenotaenia resolanae</name>
    <dbReference type="NCBI Taxonomy" id="208358"/>
    <lineage>
        <taxon>Eukaryota</taxon>
        <taxon>Metazoa</taxon>
        <taxon>Chordata</taxon>
        <taxon>Craniata</taxon>
        <taxon>Vertebrata</taxon>
        <taxon>Euteleostomi</taxon>
        <taxon>Actinopterygii</taxon>
        <taxon>Neopterygii</taxon>
        <taxon>Teleostei</taxon>
        <taxon>Neoteleostei</taxon>
        <taxon>Acanthomorphata</taxon>
        <taxon>Ovalentaria</taxon>
        <taxon>Atherinomorphae</taxon>
        <taxon>Cyprinodontiformes</taxon>
        <taxon>Goodeidae</taxon>
        <taxon>Xenotaenia</taxon>
    </lineage>
</organism>
<feature type="compositionally biased region" description="Basic and acidic residues" evidence="1">
    <location>
        <begin position="11"/>
        <end position="33"/>
    </location>
</feature>
<feature type="compositionally biased region" description="Low complexity" evidence="1">
    <location>
        <begin position="171"/>
        <end position="182"/>
    </location>
</feature>
<feature type="compositionally biased region" description="Polar residues" evidence="1">
    <location>
        <begin position="57"/>
        <end position="67"/>
    </location>
</feature>
<accession>A0ABV0W590</accession>
<comment type="caution">
    <text evidence="2">The sequence shown here is derived from an EMBL/GenBank/DDBJ whole genome shotgun (WGS) entry which is preliminary data.</text>
</comment>
<feature type="region of interest" description="Disordered" evidence="1">
    <location>
        <begin position="210"/>
        <end position="250"/>
    </location>
</feature>
<reference evidence="2 3" key="1">
    <citation type="submission" date="2021-06" db="EMBL/GenBank/DDBJ databases">
        <authorList>
            <person name="Palmer J.M."/>
        </authorList>
    </citation>
    <scope>NUCLEOTIDE SEQUENCE [LARGE SCALE GENOMIC DNA]</scope>
    <source>
        <strain evidence="2 3">XR_2019</strain>
        <tissue evidence="2">Muscle</tissue>
    </source>
</reference>
<name>A0ABV0W590_9TELE</name>
<evidence type="ECO:0000256" key="1">
    <source>
        <dbReference type="SAM" id="MobiDB-lite"/>
    </source>
</evidence>